<comment type="caution">
    <text evidence="2">The sequence shown here is derived from an EMBL/GenBank/DDBJ whole genome shotgun (WGS) entry which is preliminary data.</text>
</comment>
<name>A0A3M0G9X7_9ACTN</name>
<organism evidence="2 3">
    <name type="scientific">Tessaracoccus antarcticus</name>
    <dbReference type="NCBI Taxonomy" id="2479848"/>
    <lineage>
        <taxon>Bacteria</taxon>
        <taxon>Bacillati</taxon>
        <taxon>Actinomycetota</taxon>
        <taxon>Actinomycetes</taxon>
        <taxon>Propionibacteriales</taxon>
        <taxon>Propionibacteriaceae</taxon>
        <taxon>Tessaracoccus</taxon>
    </lineage>
</organism>
<evidence type="ECO:0000256" key="1">
    <source>
        <dbReference type="SAM" id="MobiDB-lite"/>
    </source>
</evidence>
<evidence type="ECO:0000313" key="2">
    <source>
        <dbReference type="EMBL" id="RMB61795.1"/>
    </source>
</evidence>
<dbReference type="Pfam" id="PF14315">
    <property type="entry name" value="DUF4380"/>
    <property type="match status" value="1"/>
</dbReference>
<keyword evidence="3" id="KW-1185">Reference proteome</keyword>
<protein>
    <submittedName>
        <fullName evidence="2">DUF4380 domain-containing protein</fullName>
    </submittedName>
</protein>
<dbReference type="InterPro" id="IPR025488">
    <property type="entry name" value="DUF4380"/>
</dbReference>
<dbReference type="EMBL" id="REFW01000001">
    <property type="protein sequence ID" value="RMB61795.1"/>
    <property type="molecule type" value="Genomic_DNA"/>
</dbReference>
<feature type="region of interest" description="Disordered" evidence="1">
    <location>
        <begin position="286"/>
        <end position="310"/>
    </location>
</feature>
<sequence>MSSQDVVWLQAGTIRLGVMPRLGGRMVSMCFGGHEFLWRNPALLGPKLELLAEALQPLAGAGFSDWQNWGGDKTWPAPQGWSGPDEWPGPPDAVLDAGHYRILEKTRDRVVMESGFDSRSGLRIRRDLHISPDESVSVTATLTNETSRRVRWATWGVTQLAFDARDVRNDESAILVDVIGREEPRVLFAPLGEMAYTLSQGVVRVPFGETVGKIGFRSPAGRVRLQRSGQPTLILDFDVATQSVYPDDCPFQLWMQTDHGGPLPGLDGLEATARLVEFEPLSPLTDLDPDESVTLTSRWSVKPAEPTSQA</sequence>
<reference evidence="2 3" key="1">
    <citation type="submission" date="2018-10" db="EMBL/GenBank/DDBJ databases">
        <title>Tessaracoccus antarcticuss sp. nov., isolated from sediment.</title>
        <authorList>
            <person name="Zhou L.Y."/>
            <person name="Du Z.J."/>
        </authorList>
    </citation>
    <scope>NUCLEOTIDE SEQUENCE [LARGE SCALE GENOMIC DNA]</scope>
    <source>
        <strain evidence="2 3">JDX10</strain>
    </source>
</reference>
<dbReference type="AlphaFoldDB" id="A0A3M0G9X7"/>
<accession>A0A3M0G9X7</accession>
<evidence type="ECO:0000313" key="3">
    <source>
        <dbReference type="Proteomes" id="UP000275256"/>
    </source>
</evidence>
<gene>
    <name evidence="2" type="ORF">EAX62_04030</name>
</gene>
<dbReference type="Proteomes" id="UP000275256">
    <property type="component" value="Unassembled WGS sequence"/>
</dbReference>
<dbReference type="OrthoDB" id="174931at2"/>
<proteinExistence type="predicted"/>
<dbReference type="RefSeq" id="WP_121900342.1">
    <property type="nucleotide sequence ID" value="NZ_REFW01000001.1"/>
</dbReference>